<dbReference type="SUPFAM" id="SSF53448">
    <property type="entry name" value="Nucleotide-diphospho-sugar transferases"/>
    <property type="match status" value="1"/>
</dbReference>
<dbReference type="InterPro" id="IPR050065">
    <property type="entry name" value="GlmU-like"/>
</dbReference>
<proteinExistence type="predicted"/>
<evidence type="ECO:0000256" key="2">
    <source>
        <dbReference type="ARBA" id="ARBA00022695"/>
    </source>
</evidence>
<dbReference type="AlphaFoldDB" id="A0A382S9L4"/>
<gene>
    <name evidence="4" type="ORF">METZ01_LOCUS359106</name>
</gene>
<keyword evidence="2" id="KW-0548">Nucleotidyltransferase</keyword>
<evidence type="ECO:0000259" key="3">
    <source>
        <dbReference type="Pfam" id="PF12804"/>
    </source>
</evidence>
<accession>A0A382S9L4</accession>
<evidence type="ECO:0000256" key="1">
    <source>
        <dbReference type="ARBA" id="ARBA00022679"/>
    </source>
</evidence>
<dbReference type="InterPro" id="IPR029044">
    <property type="entry name" value="Nucleotide-diphossugar_trans"/>
</dbReference>
<reference evidence="4" key="1">
    <citation type="submission" date="2018-05" db="EMBL/GenBank/DDBJ databases">
        <authorList>
            <person name="Lanie J.A."/>
            <person name="Ng W.-L."/>
            <person name="Kazmierczak K.M."/>
            <person name="Andrzejewski T.M."/>
            <person name="Davidsen T.M."/>
            <person name="Wayne K.J."/>
            <person name="Tettelin H."/>
            <person name="Glass J.I."/>
            <person name="Rusch D."/>
            <person name="Podicherti R."/>
            <person name="Tsui H.-C.T."/>
            <person name="Winkler M.E."/>
        </authorList>
    </citation>
    <scope>NUCLEOTIDE SEQUENCE</scope>
</reference>
<dbReference type="InterPro" id="IPR025877">
    <property type="entry name" value="MobA-like_NTP_Trfase"/>
</dbReference>
<dbReference type="CDD" id="cd02523">
    <property type="entry name" value="PC_cytidylyltransferase"/>
    <property type="match status" value="1"/>
</dbReference>
<dbReference type="EMBL" id="UINC01127250">
    <property type="protein sequence ID" value="SVD06252.1"/>
    <property type="molecule type" value="Genomic_DNA"/>
</dbReference>
<name>A0A382S9L4_9ZZZZ</name>
<keyword evidence="1" id="KW-0808">Transferase</keyword>
<dbReference type="PANTHER" id="PTHR43584">
    <property type="entry name" value="NUCLEOTIDYL TRANSFERASE"/>
    <property type="match status" value="1"/>
</dbReference>
<dbReference type="Pfam" id="PF12804">
    <property type="entry name" value="NTP_transf_3"/>
    <property type="match status" value="1"/>
</dbReference>
<sequence>MKAIIIGAGRGIRLMPTTANTPKCFAEVKGRRILDWALAAFRANGLDDIVFIGGYQIDRVREAYPEFTFRHNADWENNNILASLFHAEDQMDEGFVCAYSDILFTPDAVAYALANPASAVLVIDTEWLAHYAERSQHPSDDAEKVTVANGRITRIERCTPEAETHGEYTGVAKFTADAVARLREHYHRCREQFADQQFREAKAFEKAYLIHLFQHMIEAGEVFAHADIPGGYREIDTQEDFELAQQNWPSP</sequence>
<protein>
    <recommendedName>
        <fullName evidence="3">MobA-like NTP transferase domain-containing protein</fullName>
    </recommendedName>
</protein>
<dbReference type="Gene3D" id="3.90.550.10">
    <property type="entry name" value="Spore Coat Polysaccharide Biosynthesis Protein SpsA, Chain A"/>
    <property type="match status" value="1"/>
</dbReference>
<feature type="domain" description="MobA-like NTP transferase" evidence="3">
    <location>
        <begin position="3"/>
        <end position="120"/>
    </location>
</feature>
<organism evidence="4">
    <name type="scientific">marine metagenome</name>
    <dbReference type="NCBI Taxonomy" id="408172"/>
    <lineage>
        <taxon>unclassified sequences</taxon>
        <taxon>metagenomes</taxon>
        <taxon>ecological metagenomes</taxon>
    </lineage>
</organism>
<evidence type="ECO:0000313" key="4">
    <source>
        <dbReference type="EMBL" id="SVD06252.1"/>
    </source>
</evidence>
<dbReference type="GO" id="GO:0016779">
    <property type="term" value="F:nucleotidyltransferase activity"/>
    <property type="evidence" value="ECO:0007669"/>
    <property type="project" value="UniProtKB-KW"/>
</dbReference>
<dbReference type="PANTHER" id="PTHR43584:SF8">
    <property type="entry name" value="N-ACETYLMURAMATE ALPHA-1-PHOSPHATE URIDYLYLTRANSFERASE"/>
    <property type="match status" value="1"/>
</dbReference>